<dbReference type="Proteomes" id="UP000823388">
    <property type="component" value="Chromosome 8N"/>
</dbReference>
<sequence>MTLLPPRDVAPINLHHSPVILHHRGTRHPSASFSARRALSSARRLATFTDHRFGSGSGASAIAVLSDRNHFALLNQKNKTISSSKGSHLPAPAANRDRHPEFIKRPTALVPAAMNSVTETAGGEVFDEMPQEKRARTDAGGEDPPWSSWAGLQPDALGIVLSFLPCPADRARVRSVCRQWRAAARGRGVAPPLPLLVLPRFRFAGLTPGGVLAPARRAWMPPELDADNACCVGSYDAWLVGAGQAGGECFLVHAFSHEVRRLPPLGTSDCSLRKAALSASPESGPNCIVAAFIIRWSKPELALWRSGMKSWRVCHHALLAGHIDIAFYQGKLYVLWRFTPCLFAFEISEDERGVTISRMKDCMIEKLLPSTLGLYHELSCNMVEWSGRLLLIIRYYAVYQARNRVKVKVFAMDLSTNPVGLTEIRSFGSDCIFVGLGGSKSFPAGQHDGVEGDLIYFGPDHYNPHDTFVYSMRDGRTGPIVQPLPCSTSASERNLGFPVWLFPSE</sequence>
<dbReference type="PANTHER" id="PTHR33110">
    <property type="entry name" value="F-BOX/KELCH-REPEAT PROTEIN-RELATED"/>
    <property type="match status" value="1"/>
</dbReference>
<comment type="caution">
    <text evidence="2">The sequence shown here is derived from an EMBL/GenBank/DDBJ whole genome shotgun (WGS) entry which is preliminary data.</text>
</comment>
<dbReference type="Gene3D" id="1.20.1280.50">
    <property type="match status" value="1"/>
</dbReference>
<dbReference type="AlphaFoldDB" id="A0A8T0PEB7"/>
<accession>A0A8T0PEB7</accession>
<evidence type="ECO:0000313" key="3">
    <source>
        <dbReference type="Proteomes" id="UP000823388"/>
    </source>
</evidence>
<name>A0A8T0PEB7_PANVG</name>
<dbReference type="CDD" id="cd09917">
    <property type="entry name" value="F-box_SF"/>
    <property type="match status" value="1"/>
</dbReference>
<keyword evidence="3" id="KW-1185">Reference proteome</keyword>
<dbReference type="InterPro" id="IPR036047">
    <property type="entry name" value="F-box-like_dom_sf"/>
</dbReference>
<evidence type="ECO:0000313" key="2">
    <source>
        <dbReference type="EMBL" id="KAG2558532.1"/>
    </source>
</evidence>
<organism evidence="2 3">
    <name type="scientific">Panicum virgatum</name>
    <name type="common">Blackwell switchgrass</name>
    <dbReference type="NCBI Taxonomy" id="38727"/>
    <lineage>
        <taxon>Eukaryota</taxon>
        <taxon>Viridiplantae</taxon>
        <taxon>Streptophyta</taxon>
        <taxon>Embryophyta</taxon>
        <taxon>Tracheophyta</taxon>
        <taxon>Spermatophyta</taxon>
        <taxon>Magnoliopsida</taxon>
        <taxon>Liliopsida</taxon>
        <taxon>Poales</taxon>
        <taxon>Poaceae</taxon>
        <taxon>PACMAD clade</taxon>
        <taxon>Panicoideae</taxon>
        <taxon>Panicodae</taxon>
        <taxon>Paniceae</taxon>
        <taxon>Panicinae</taxon>
        <taxon>Panicum</taxon>
        <taxon>Panicum sect. Hiantes</taxon>
    </lineage>
</organism>
<gene>
    <name evidence="2" type="ORF">PVAP13_8NG273400</name>
</gene>
<reference evidence="2" key="1">
    <citation type="submission" date="2020-05" db="EMBL/GenBank/DDBJ databases">
        <title>WGS assembly of Panicum virgatum.</title>
        <authorList>
            <person name="Lovell J.T."/>
            <person name="Jenkins J."/>
            <person name="Shu S."/>
            <person name="Juenger T.E."/>
            <person name="Schmutz J."/>
        </authorList>
    </citation>
    <scope>NUCLEOTIDE SEQUENCE</scope>
    <source>
        <strain evidence="2">AP13</strain>
    </source>
</reference>
<dbReference type="Pfam" id="PF03478">
    <property type="entry name" value="Beta-prop_KIB1-4"/>
    <property type="match status" value="1"/>
</dbReference>
<dbReference type="SUPFAM" id="SSF81383">
    <property type="entry name" value="F-box domain"/>
    <property type="match status" value="1"/>
</dbReference>
<dbReference type="InterPro" id="IPR005174">
    <property type="entry name" value="KIB1-4_b-propeller"/>
</dbReference>
<dbReference type="PANTHER" id="PTHR33110:SF123">
    <property type="entry name" value="DUF295 DOMAIN-CONTAINING PROTEIN"/>
    <property type="match status" value="1"/>
</dbReference>
<dbReference type="EMBL" id="CM029052">
    <property type="protein sequence ID" value="KAG2558532.1"/>
    <property type="molecule type" value="Genomic_DNA"/>
</dbReference>
<protein>
    <recommendedName>
        <fullName evidence="1">KIB1-4 beta-propeller domain-containing protein</fullName>
    </recommendedName>
</protein>
<evidence type="ECO:0000259" key="1">
    <source>
        <dbReference type="Pfam" id="PF03478"/>
    </source>
</evidence>
<feature type="domain" description="KIB1-4 beta-propeller" evidence="1">
    <location>
        <begin position="222"/>
        <end position="471"/>
    </location>
</feature>
<proteinExistence type="predicted"/>